<dbReference type="AlphaFoldDB" id="A0A1I7YSU9"/>
<keyword evidence="2" id="KW-1185">Reference proteome</keyword>
<name>A0A1I7YSU9_9BILA</name>
<evidence type="ECO:0000313" key="2">
    <source>
        <dbReference type="Proteomes" id="UP000095287"/>
    </source>
</evidence>
<organism evidence="2 3">
    <name type="scientific">Steinernema glaseri</name>
    <dbReference type="NCBI Taxonomy" id="37863"/>
    <lineage>
        <taxon>Eukaryota</taxon>
        <taxon>Metazoa</taxon>
        <taxon>Ecdysozoa</taxon>
        <taxon>Nematoda</taxon>
        <taxon>Chromadorea</taxon>
        <taxon>Rhabditida</taxon>
        <taxon>Tylenchina</taxon>
        <taxon>Panagrolaimomorpha</taxon>
        <taxon>Strongyloidoidea</taxon>
        <taxon>Steinernematidae</taxon>
        <taxon>Steinernema</taxon>
    </lineage>
</organism>
<protein>
    <submittedName>
        <fullName evidence="3">Uncharacterized protein</fullName>
    </submittedName>
</protein>
<accession>A0A1I7YSU9</accession>
<feature type="region of interest" description="Disordered" evidence="1">
    <location>
        <begin position="123"/>
        <end position="157"/>
    </location>
</feature>
<dbReference type="WBParaSite" id="L893_g19491.t1">
    <property type="protein sequence ID" value="L893_g19491.t1"/>
    <property type="gene ID" value="L893_g19491"/>
</dbReference>
<feature type="compositionally biased region" description="Basic and acidic residues" evidence="1">
    <location>
        <begin position="52"/>
        <end position="62"/>
    </location>
</feature>
<evidence type="ECO:0000313" key="3">
    <source>
        <dbReference type="WBParaSite" id="L893_g19491.t1"/>
    </source>
</evidence>
<sequence>MGRRDGDGRLISSSRRHCGVRYQRCTFQAVMSAEEKEQSDVELGIFRTRKEIKPERTSRSDNESSSASKPTVAPFSTLRKIQPIVMKPLRHALHVNAKKENREASTEVGDSIVHKVEKSVVVGGVDVNKPNPEKIKRPSQSPSPTKTSSSAADGRSYQTLIMRKRTNECFAEIELKKKENEKCPSLRRRAADRRTLYDRDENVIGIVWPQNVSSACPAAGLYVPGVDLERHQLRVDVFVRICLSAIWVASPIVRSKPERVNFMLEEVVNKFADSTKRLYVRRKDTSKAIKSGNLPCAMFPTKSRFCARHDSSRQERSAGLFACRVRA</sequence>
<feature type="compositionally biased region" description="Low complexity" evidence="1">
    <location>
        <begin position="138"/>
        <end position="150"/>
    </location>
</feature>
<evidence type="ECO:0000256" key="1">
    <source>
        <dbReference type="SAM" id="MobiDB-lite"/>
    </source>
</evidence>
<dbReference type="Proteomes" id="UP000095287">
    <property type="component" value="Unplaced"/>
</dbReference>
<proteinExistence type="predicted"/>
<feature type="region of interest" description="Disordered" evidence="1">
    <location>
        <begin position="52"/>
        <end position="75"/>
    </location>
</feature>
<reference evidence="3" key="1">
    <citation type="submission" date="2016-11" db="UniProtKB">
        <authorList>
            <consortium name="WormBaseParasite"/>
        </authorList>
    </citation>
    <scope>IDENTIFICATION</scope>
</reference>